<sequence>MSEPRRRAPGDAAPPYDAFDGLFSVEIHHKGFFCGTDNNNTYMDYEVAWFDNCDSDTWSLLWIDDFLQQLGYDRDCLKLDVYWCQPGKTLVDGLRNLTCDANILAMITATTEQKNLLLIVDHGERFDSALRDDILLDGVPVLSKVITPGKESKGKEQYSCPEERSVPNKRRSRRFFGEGSSSGCADEELEEEDGVNAAESETDEDFYDSDYDIEDGDDDHDNCYVKWKR</sequence>
<dbReference type="AlphaFoldDB" id="A0A8R7R581"/>
<dbReference type="Proteomes" id="UP000015106">
    <property type="component" value="Chromosome 7"/>
</dbReference>
<evidence type="ECO:0000313" key="3">
    <source>
        <dbReference type="EnsemblPlants" id="TuG1812G0700003047.01.T01"/>
    </source>
</evidence>
<dbReference type="InterPro" id="IPR058594">
    <property type="entry name" value="PB1-like_dom_pln"/>
</dbReference>
<feature type="compositionally biased region" description="Acidic residues" evidence="1">
    <location>
        <begin position="185"/>
        <end position="220"/>
    </location>
</feature>
<feature type="region of interest" description="Disordered" evidence="1">
    <location>
        <begin position="150"/>
        <end position="221"/>
    </location>
</feature>
<evidence type="ECO:0000313" key="4">
    <source>
        <dbReference type="Proteomes" id="UP000015106"/>
    </source>
</evidence>
<organism evidence="3 4">
    <name type="scientific">Triticum urartu</name>
    <name type="common">Red wild einkorn</name>
    <name type="synonym">Crithodium urartu</name>
    <dbReference type="NCBI Taxonomy" id="4572"/>
    <lineage>
        <taxon>Eukaryota</taxon>
        <taxon>Viridiplantae</taxon>
        <taxon>Streptophyta</taxon>
        <taxon>Embryophyta</taxon>
        <taxon>Tracheophyta</taxon>
        <taxon>Spermatophyta</taxon>
        <taxon>Magnoliopsida</taxon>
        <taxon>Liliopsida</taxon>
        <taxon>Poales</taxon>
        <taxon>Poaceae</taxon>
        <taxon>BOP clade</taxon>
        <taxon>Pooideae</taxon>
        <taxon>Triticodae</taxon>
        <taxon>Triticeae</taxon>
        <taxon>Triticinae</taxon>
        <taxon>Triticum</taxon>
    </lineage>
</organism>
<dbReference type="GeneID" id="125520933"/>
<dbReference type="KEGG" id="tua:125520933"/>
<keyword evidence="4" id="KW-1185">Reference proteome</keyword>
<accession>A0A8R7R581</accession>
<feature type="compositionally biased region" description="Basic and acidic residues" evidence="1">
    <location>
        <begin position="150"/>
        <end position="166"/>
    </location>
</feature>
<gene>
    <name evidence="3" type="primary">LOC125520933</name>
</gene>
<reference evidence="4" key="1">
    <citation type="journal article" date="2013" name="Nature">
        <title>Draft genome of the wheat A-genome progenitor Triticum urartu.</title>
        <authorList>
            <person name="Ling H.Q."/>
            <person name="Zhao S."/>
            <person name="Liu D."/>
            <person name="Wang J."/>
            <person name="Sun H."/>
            <person name="Zhang C."/>
            <person name="Fan H."/>
            <person name="Li D."/>
            <person name="Dong L."/>
            <person name="Tao Y."/>
            <person name="Gao C."/>
            <person name="Wu H."/>
            <person name="Li Y."/>
            <person name="Cui Y."/>
            <person name="Guo X."/>
            <person name="Zheng S."/>
            <person name="Wang B."/>
            <person name="Yu K."/>
            <person name="Liang Q."/>
            <person name="Yang W."/>
            <person name="Lou X."/>
            <person name="Chen J."/>
            <person name="Feng M."/>
            <person name="Jian J."/>
            <person name="Zhang X."/>
            <person name="Luo G."/>
            <person name="Jiang Y."/>
            <person name="Liu J."/>
            <person name="Wang Z."/>
            <person name="Sha Y."/>
            <person name="Zhang B."/>
            <person name="Wu H."/>
            <person name="Tang D."/>
            <person name="Shen Q."/>
            <person name="Xue P."/>
            <person name="Zou S."/>
            <person name="Wang X."/>
            <person name="Liu X."/>
            <person name="Wang F."/>
            <person name="Yang Y."/>
            <person name="An X."/>
            <person name="Dong Z."/>
            <person name="Zhang K."/>
            <person name="Zhang X."/>
            <person name="Luo M.C."/>
            <person name="Dvorak J."/>
            <person name="Tong Y."/>
            <person name="Wang J."/>
            <person name="Yang H."/>
            <person name="Li Z."/>
            <person name="Wang D."/>
            <person name="Zhang A."/>
            <person name="Wang J."/>
        </authorList>
    </citation>
    <scope>NUCLEOTIDE SEQUENCE</scope>
    <source>
        <strain evidence="4">cv. G1812</strain>
    </source>
</reference>
<evidence type="ECO:0000259" key="2">
    <source>
        <dbReference type="Pfam" id="PF26130"/>
    </source>
</evidence>
<dbReference type="EnsemblPlants" id="TuG1812G0700003047.01.T01">
    <property type="protein sequence ID" value="TuG1812G0700003047.01.T01"/>
    <property type="gene ID" value="TuG1812G0700003047.01"/>
</dbReference>
<dbReference type="Gramene" id="TuG1812G0700003047.01.T01">
    <property type="protein sequence ID" value="TuG1812G0700003047.01.T01"/>
    <property type="gene ID" value="TuG1812G0700003047.01"/>
</dbReference>
<dbReference type="OrthoDB" id="695246at2759"/>
<name>A0A8R7R581_TRIUA</name>
<evidence type="ECO:0000256" key="1">
    <source>
        <dbReference type="SAM" id="MobiDB-lite"/>
    </source>
</evidence>
<protein>
    <recommendedName>
        <fullName evidence="2">PB1-like domain-containing protein</fullName>
    </recommendedName>
</protein>
<dbReference type="RefSeq" id="XP_048541933.1">
    <property type="nucleotide sequence ID" value="XM_048685976.1"/>
</dbReference>
<feature type="domain" description="PB1-like" evidence="2">
    <location>
        <begin position="23"/>
        <end position="119"/>
    </location>
</feature>
<reference evidence="3" key="3">
    <citation type="submission" date="2022-06" db="UniProtKB">
        <authorList>
            <consortium name="EnsemblPlants"/>
        </authorList>
    </citation>
    <scope>IDENTIFICATION</scope>
</reference>
<reference evidence="3" key="2">
    <citation type="submission" date="2018-03" db="EMBL/GenBank/DDBJ databases">
        <title>The Triticum urartu genome reveals the dynamic nature of wheat genome evolution.</title>
        <authorList>
            <person name="Ling H."/>
            <person name="Ma B."/>
            <person name="Shi X."/>
            <person name="Liu H."/>
            <person name="Dong L."/>
            <person name="Sun H."/>
            <person name="Cao Y."/>
            <person name="Gao Q."/>
            <person name="Zheng S."/>
            <person name="Li Y."/>
            <person name="Yu Y."/>
            <person name="Du H."/>
            <person name="Qi M."/>
            <person name="Li Y."/>
            <person name="Yu H."/>
            <person name="Cui Y."/>
            <person name="Wang N."/>
            <person name="Chen C."/>
            <person name="Wu H."/>
            <person name="Zhao Y."/>
            <person name="Zhang J."/>
            <person name="Li Y."/>
            <person name="Zhou W."/>
            <person name="Zhang B."/>
            <person name="Hu W."/>
            <person name="Eijk M."/>
            <person name="Tang J."/>
            <person name="Witsenboer H."/>
            <person name="Zhao S."/>
            <person name="Li Z."/>
            <person name="Zhang A."/>
            <person name="Wang D."/>
            <person name="Liang C."/>
        </authorList>
    </citation>
    <scope>NUCLEOTIDE SEQUENCE [LARGE SCALE GENOMIC DNA]</scope>
    <source>
        <strain evidence="3">cv. G1812</strain>
    </source>
</reference>
<proteinExistence type="predicted"/>
<dbReference type="Pfam" id="PF26130">
    <property type="entry name" value="PB1-like"/>
    <property type="match status" value="1"/>
</dbReference>